<proteinExistence type="predicted"/>
<dbReference type="EMBL" id="MT141926">
    <property type="protein sequence ID" value="QJA72128.1"/>
    <property type="molecule type" value="Genomic_DNA"/>
</dbReference>
<gene>
    <name evidence="2" type="ORF">MM415A02915_0012</name>
</gene>
<feature type="region of interest" description="Disordered" evidence="1">
    <location>
        <begin position="24"/>
        <end position="44"/>
    </location>
</feature>
<reference evidence="2" key="1">
    <citation type="submission" date="2020-03" db="EMBL/GenBank/DDBJ databases">
        <title>The deep terrestrial virosphere.</title>
        <authorList>
            <person name="Holmfeldt K."/>
            <person name="Nilsson E."/>
            <person name="Simone D."/>
            <person name="Lopez-Fernandez M."/>
            <person name="Wu X."/>
            <person name="de Brujin I."/>
            <person name="Lundin D."/>
            <person name="Andersson A."/>
            <person name="Bertilsson S."/>
            <person name="Dopson M."/>
        </authorList>
    </citation>
    <scope>NUCLEOTIDE SEQUENCE</scope>
    <source>
        <strain evidence="2">MM415A02915</strain>
    </source>
</reference>
<sequence length="44" mass="4874">MPNPKTEIGKSVDAVRKMREAAKQAAAELEAERVRREAESHPKG</sequence>
<protein>
    <submittedName>
        <fullName evidence="2">Uncharacterized protein</fullName>
    </submittedName>
</protein>
<accession>A0A6M3JS35</accession>
<organism evidence="2">
    <name type="scientific">viral metagenome</name>
    <dbReference type="NCBI Taxonomy" id="1070528"/>
    <lineage>
        <taxon>unclassified sequences</taxon>
        <taxon>metagenomes</taxon>
        <taxon>organismal metagenomes</taxon>
    </lineage>
</organism>
<feature type="compositionally biased region" description="Basic and acidic residues" evidence="1">
    <location>
        <begin position="30"/>
        <end position="44"/>
    </location>
</feature>
<evidence type="ECO:0000313" key="2">
    <source>
        <dbReference type="EMBL" id="QJA72128.1"/>
    </source>
</evidence>
<name>A0A6M3JS35_9ZZZZ</name>
<dbReference type="AlphaFoldDB" id="A0A6M3JS35"/>
<evidence type="ECO:0000256" key="1">
    <source>
        <dbReference type="SAM" id="MobiDB-lite"/>
    </source>
</evidence>